<protein>
    <submittedName>
        <fullName evidence="1">6348_t:CDS:1</fullName>
    </submittedName>
</protein>
<sequence>PCAVCGKNDLEEKFRKLISNLLPKAVQSEAASRLKMQLKLDDQLCYKHYNELVPFNKKVEISKLDAVVRACDESLLSQDGYRRLAAVELQLIREHHVAAQRIEITDLINKTIKIRTFSVGSDINSQPRIQGEGAVFDQCEIGDGAYRSIRSILTILLPIWKQSSLPILILGDTIKLKLGGDGHNVG</sequence>
<dbReference type="AlphaFoldDB" id="A0A9N9H0U3"/>
<organism evidence="1 2">
    <name type="scientific">Ambispora leptoticha</name>
    <dbReference type="NCBI Taxonomy" id="144679"/>
    <lineage>
        <taxon>Eukaryota</taxon>
        <taxon>Fungi</taxon>
        <taxon>Fungi incertae sedis</taxon>
        <taxon>Mucoromycota</taxon>
        <taxon>Glomeromycotina</taxon>
        <taxon>Glomeromycetes</taxon>
        <taxon>Archaeosporales</taxon>
        <taxon>Ambisporaceae</taxon>
        <taxon>Ambispora</taxon>
    </lineage>
</organism>
<gene>
    <name evidence="1" type="ORF">ALEPTO_LOCUS9933</name>
</gene>
<evidence type="ECO:0000313" key="2">
    <source>
        <dbReference type="Proteomes" id="UP000789508"/>
    </source>
</evidence>
<name>A0A9N9H0U3_9GLOM</name>
<comment type="caution">
    <text evidence="1">The sequence shown here is derived from an EMBL/GenBank/DDBJ whole genome shotgun (WGS) entry which is preliminary data.</text>
</comment>
<accession>A0A9N9H0U3</accession>
<reference evidence="1" key="1">
    <citation type="submission" date="2021-06" db="EMBL/GenBank/DDBJ databases">
        <authorList>
            <person name="Kallberg Y."/>
            <person name="Tangrot J."/>
            <person name="Rosling A."/>
        </authorList>
    </citation>
    <scope>NUCLEOTIDE SEQUENCE</scope>
    <source>
        <strain evidence="1">FL130A</strain>
    </source>
</reference>
<proteinExistence type="predicted"/>
<evidence type="ECO:0000313" key="1">
    <source>
        <dbReference type="EMBL" id="CAG8648414.1"/>
    </source>
</evidence>
<feature type="non-terminal residue" evidence="1">
    <location>
        <position position="186"/>
    </location>
</feature>
<dbReference type="Proteomes" id="UP000789508">
    <property type="component" value="Unassembled WGS sequence"/>
</dbReference>
<dbReference type="OrthoDB" id="2421671at2759"/>
<keyword evidence="2" id="KW-1185">Reference proteome</keyword>
<dbReference type="EMBL" id="CAJVPS010009220">
    <property type="protein sequence ID" value="CAG8648414.1"/>
    <property type="molecule type" value="Genomic_DNA"/>
</dbReference>